<feature type="transmembrane region" description="Helical" evidence="1">
    <location>
        <begin position="6"/>
        <end position="26"/>
    </location>
</feature>
<keyword evidence="1" id="KW-0812">Transmembrane</keyword>
<keyword evidence="1" id="KW-0472">Membrane</keyword>
<reference evidence="2" key="2">
    <citation type="journal article" date="2015" name="Fish Shellfish Immunol.">
        <title>Early steps in the European eel (Anguilla anguilla)-Vibrio vulnificus interaction in the gills: Role of the RtxA13 toxin.</title>
        <authorList>
            <person name="Callol A."/>
            <person name="Pajuelo D."/>
            <person name="Ebbesson L."/>
            <person name="Teles M."/>
            <person name="MacKenzie S."/>
            <person name="Amaro C."/>
        </authorList>
    </citation>
    <scope>NUCLEOTIDE SEQUENCE</scope>
</reference>
<name>A0A0E9PW62_ANGAN</name>
<dbReference type="EMBL" id="GBXM01100257">
    <property type="protein sequence ID" value="JAH08320.1"/>
    <property type="molecule type" value="Transcribed_RNA"/>
</dbReference>
<protein>
    <submittedName>
        <fullName evidence="2">Uncharacterized protein</fullName>
    </submittedName>
</protein>
<dbReference type="AlphaFoldDB" id="A0A0E9PW62"/>
<evidence type="ECO:0000256" key="1">
    <source>
        <dbReference type="SAM" id="Phobius"/>
    </source>
</evidence>
<proteinExistence type="predicted"/>
<accession>A0A0E9PW62</accession>
<organism evidence="2">
    <name type="scientific">Anguilla anguilla</name>
    <name type="common">European freshwater eel</name>
    <name type="synonym">Muraena anguilla</name>
    <dbReference type="NCBI Taxonomy" id="7936"/>
    <lineage>
        <taxon>Eukaryota</taxon>
        <taxon>Metazoa</taxon>
        <taxon>Chordata</taxon>
        <taxon>Craniata</taxon>
        <taxon>Vertebrata</taxon>
        <taxon>Euteleostomi</taxon>
        <taxon>Actinopterygii</taxon>
        <taxon>Neopterygii</taxon>
        <taxon>Teleostei</taxon>
        <taxon>Anguilliformes</taxon>
        <taxon>Anguillidae</taxon>
        <taxon>Anguilla</taxon>
    </lineage>
</organism>
<reference evidence="2" key="1">
    <citation type="submission" date="2014-11" db="EMBL/GenBank/DDBJ databases">
        <authorList>
            <person name="Amaro Gonzalez C."/>
        </authorList>
    </citation>
    <scope>NUCLEOTIDE SEQUENCE</scope>
</reference>
<sequence length="29" mass="3426">MYLVSYSMFHLAIVFLSPVPIFGHMWPEL</sequence>
<evidence type="ECO:0000313" key="2">
    <source>
        <dbReference type="EMBL" id="JAH08320.1"/>
    </source>
</evidence>
<keyword evidence="1" id="KW-1133">Transmembrane helix</keyword>